<dbReference type="AlphaFoldDB" id="A0A6M4H012"/>
<evidence type="ECO:0000313" key="1">
    <source>
        <dbReference type="EMBL" id="QJR12851.1"/>
    </source>
</evidence>
<dbReference type="Proteomes" id="UP000501534">
    <property type="component" value="Chromosome"/>
</dbReference>
<proteinExistence type="predicted"/>
<accession>A0A6M4H012</accession>
<gene>
    <name evidence="1" type="ORF">DSM104443_03945</name>
</gene>
<organism evidence="1 2">
    <name type="scientific">Usitatibacter rugosus</name>
    <dbReference type="NCBI Taxonomy" id="2732067"/>
    <lineage>
        <taxon>Bacteria</taxon>
        <taxon>Pseudomonadati</taxon>
        <taxon>Pseudomonadota</taxon>
        <taxon>Betaproteobacteria</taxon>
        <taxon>Nitrosomonadales</taxon>
        <taxon>Usitatibacteraceae</taxon>
        <taxon>Usitatibacter</taxon>
    </lineage>
</organism>
<dbReference type="KEGG" id="uru:DSM104443_03945"/>
<protein>
    <submittedName>
        <fullName evidence="1">Uncharacterized protein</fullName>
    </submittedName>
</protein>
<evidence type="ECO:0000313" key="2">
    <source>
        <dbReference type="Proteomes" id="UP000501534"/>
    </source>
</evidence>
<sequence length="90" mass="9174">MVKPSSSSNALSSITGMFENGVPTEIVFGAPSPAAQDSVPVICAGLPTIPKSCPAIAFKLAVVQVTLIAPAVDPTRFTVTAIAAVPSTYW</sequence>
<name>A0A6M4H012_9PROT</name>
<keyword evidence="2" id="KW-1185">Reference proteome</keyword>
<dbReference type="EMBL" id="CP053069">
    <property type="protein sequence ID" value="QJR12851.1"/>
    <property type="molecule type" value="Genomic_DNA"/>
</dbReference>
<reference evidence="1 2" key="1">
    <citation type="submission" date="2020-04" db="EMBL/GenBank/DDBJ databases">
        <title>Usitatibacter rugosus gen. nov., sp. nov. and Usitatibacter palustris sp. nov., novel members of Usitatibacteraceae fam. nov. within the order Nitrosomonadales isolated from soil.</title>
        <authorList>
            <person name="Huber K.J."/>
            <person name="Neumann-Schaal M."/>
            <person name="Geppert A."/>
            <person name="Luckner M."/>
            <person name="Wanner G."/>
            <person name="Overmann J."/>
        </authorList>
    </citation>
    <scope>NUCLEOTIDE SEQUENCE [LARGE SCALE GENOMIC DNA]</scope>
    <source>
        <strain evidence="1 2">0125_3</strain>
    </source>
</reference>